<keyword evidence="3" id="KW-1185">Reference proteome</keyword>
<keyword evidence="1" id="KW-0472">Membrane</keyword>
<reference evidence="2 3" key="1">
    <citation type="submission" date="2020-11" db="EMBL/GenBank/DDBJ databases">
        <title>Erythrobacter sediminis sp. nov., a marine bacterium from a tidal flat of Garorim Bay.</title>
        <authorList>
            <person name="Kim D."/>
            <person name="Yoo Y."/>
            <person name="Kim J.-J."/>
        </authorList>
    </citation>
    <scope>NUCLEOTIDE SEQUENCE [LARGE SCALE GENOMIC DNA]</scope>
    <source>
        <strain evidence="2 3">JGD-13</strain>
    </source>
</reference>
<gene>
    <name evidence="2" type="ORF">I5L03_11510</name>
</gene>
<dbReference type="RefSeq" id="WP_197921946.1">
    <property type="nucleotide sequence ID" value="NZ_CAWPTA010000009.1"/>
</dbReference>
<feature type="transmembrane region" description="Helical" evidence="1">
    <location>
        <begin position="12"/>
        <end position="31"/>
    </location>
</feature>
<evidence type="ECO:0000313" key="3">
    <source>
        <dbReference type="Proteomes" id="UP000602442"/>
    </source>
</evidence>
<keyword evidence="1" id="KW-0812">Transmembrane</keyword>
<evidence type="ECO:0000256" key="1">
    <source>
        <dbReference type="SAM" id="Phobius"/>
    </source>
</evidence>
<evidence type="ECO:0000313" key="2">
    <source>
        <dbReference type="EMBL" id="MBH5323209.1"/>
    </source>
</evidence>
<accession>A0ABS0N5X7</accession>
<organism evidence="2 3">
    <name type="scientific">Aurantiacibacter sediminis</name>
    <dbReference type="NCBI Taxonomy" id="2793064"/>
    <lineage>
        <taxon>Bacteria</taxon>
        <taxon>Pseudomonadati</taxon>
        <taxon>Pseudomonadota</taxon>
        <taxon>Alphaproteobacteria</taxon>
        <taxon>Sphingomonadales</taxon>
        <taxon>Erythrobacteraceae</taxon>
        <taxon>Aurantiacibacter</taxon>
    </lineage>
</organism>
<proteinExistence type="predicted"/>
<protein>
    <submittedName>
        <fullName evidence="2">Uncharacterized protein</fullName>
    </submittedName>
</protein>
<name>A0ABS0N5X7_9SPHN</name>
<comment type="caution">
    <text evidence="2">The sequence shown here is derived from an EMBL/GenBank/DDBJ whole genome shotgun (WGS) entry which is preliminary data.</text>
</comment>
<dbReference type="EMBL" id="JAEANY010000004">
    <property type="protein sequence ID" value="MBH5323209.1"/>
    <property type="molecule type" value="Genomic_DNA"/>
</dbReference>
<keyword evidence="1" id="KW-1133">Transmembrane helix</keyword>
<sequence length="51" mass="5462">MFDHSFFSSKLGHAALVSIAAMITFAVFTQMQQDLATSNMLIASTPAVELA</sequence>
<dbReference type="Proteomes" id="UP000602442">
    <property type="component" value="Unassembled WGS sequence"/>
</dbReference>